<evidence type="ECO:0000313" key="8">
    <source>
        <dbReference type="EMBL" id="KAF1958541.1"/>
    </source>
</evidence>
<dbReference type="PRINTS" id="PR00385">
    <property type="entry name" value="P450"/>
</dbReference>
<accession>A0A6A5U0V0</accession>
<evidence type="ECO:0000256" key="7">
    <source>
        <dbReference type="RuleBase" id="RU000461"/>
    </source>
</evidence>
<evidence type="ECO:0000256" key="2">
    <source>
        <dbReference type="ARBA" id="ARBA00010617"/>
    </source>
</evidence>
<evidence type="ECO:0000256" key="4">
    <source>
        <dbReference type="ARBA" id="ARBA00022723"/>
    </source>
</evidence>
<dbReference type="Gene3D" id="1.10.630.10">
    <property type="entry name" value="Cytochrome P450"/>
    <property type="match status" value="1"/>
</dbReference>
<dbReference type="PROSITE" id="PS00086">
    <property type="entry name" value="CYTOCHROME_P450"/>
    <property type="match status" value="1"/>
</dbReference>
<evidence type="ECO:0000256" key="6">
    <source>
        <dbReference type="PIRSR" id="PIRSR602401-1"/>
    </source>
</evidence>
<dbReference type="PANTHER" id="PTHR24305:SF210">
    <property type="entry name" value="CYTOCHROME P450 MONOOXYGENASE ASQL-RELATED"/>
    <property type="match status" value="1"/>
</dbReference>
<evidence type="ECO:0000256" key="3">
    <source>
        <dbReference type="ARBA" id="ARBA00022617"/>
    </source>
</evidence>
<dbReference type="Proteomes" id="UP000800035">
    <property type="component" value="Unassembled WGS sequence"/>
</dbReference>
<dbReference type="GO" id="GO:0020037">
    <property type="term" value="F:heme binding"/>
    <property type="evidence" value="ECO:0007669"/>
    <property type="project" value="InterPro"/>
</dbReference>
<comment type="similarity">
    <text evidence="2 7">Belongs to the cytochrome P450 family.</text>
</comment>
<dbReference type="EMBL" id="ML976986">
    <property type="protein sequence ID" value="KAF1958541.1"/>
    <property type="molecule type" value="Genomic_DNA"/>
</dbReference>
<name>A0A6A5U0V0_9PLEO</name>
<keyword evidence="9" id="KW-1185">Reference proteome</keyword>
<evidence type="ECO:0000313" key="9">
    <source>
        <dbReference type="Proteomes" id="UP000800035"/>
    </source>
</evidence>
<dbReference type="Pfam" id="PF00067">
    <property type="entry name" value="p450"/>
    <property type="match status" value="1"/>
</dbReference>
<keyword evidence="7" id="KW-0560">Oxidoreductase</keyword>
<dbReference type="InterPro" id="IPR036396">
    <property type="entry name" value="Cyt_P450_sf"/>
</dbReference>
<dbReference type="GO" id="GO:0004497">
    <property type="term" value="F:monooxygenase activity"/>
    <property type="evidence" value="ECO:0007669"/>
    <property type="project" value="UniProtKB-KW"/>
</dbReference>
<dbReference type="InterPro" id="IPR017972">
    <property type="entry name" value="Cyt_P450_CS"/>
</dbReference>
<dbReference type="PRINTS" id="PR00463">
    <property type="entry name" value="EP450I"/>
</dbReference>
<keyword evidence="4 6" id="KW-0479">Metal-binding</keyword>
<dbReference type="InterPro" id="IPR002401">
    <property type="entry name" value="Cyt_P450_E_grp-I"/>
</dbReference>
<comment type="cofactor">
    <cofactor evidence="1 6">
        <name>heme</name>
        <dbReference type="ChEBI" id="CHEBI:30413"/>
    </cofactor>
</comment>
<sequence length="483" mass="55040">MDNTSLRILALRNWPLFLFLICFAPVFSFVVTAPYNVYFHPLKKYPGPKFAAATNLLLYKKVNGHELNWTHAMHEKYGEVVRVGPNKLSYISAQAWKDINGHRTNGRPEIPKDPRFYFPTLNGEHSLLTILDAHTHGQVRKIFTNAFSDKALRLQEPLIKTYVNQLVGNMKQKLSANSEIPFSMEKMYNFTTFDVMGDLTFGKPPGLLNQSKYTPWVDTAIAQIRADAVLTSIAQYPWLMKLAQWLMPKKMNDKRREHFEHSAHRVDKRLAQDTGENKPDIWSLVLEKGMDQLSLPKIHANAALFMVAGTETTATLLSGLTFYLLKNPTKHQKLPYLNACIEEGLRVYAPFPNGLPRQTPQGGTVICGDWVPEKTGVYVSPGAAFWSSLNFKDPDSFIPERWLPGTGYDSDKKDVMQPFSFGPRNCIGKNLAYHEARVILASVLWHFDLELNPLSAHWANQKTYIAREKRNLLVNVRLRQHTG</sequence>
<dbReference type="OrthoDB" id="1470350at2759"/>
<dbReference type="InterPro" id="IPR050121">
    <property type="entry name" value="Cytochrome_P450_monoxygenase"/>
</dbReference>
<dbReference type="CDD" id="cd11058">
    <property type="entry name" value="CYP60B-like"/>
    <property type="match status" value="1"/>
</dbReference>
<proteinExistence type="inferred from homology"/>
<dbReference type="GO" id="GO:0005506">
    <property type="term" value="F:iron ion binding"/>
    <property type="evidence" value="ECO:0007669"/>
    <property type="project" value="InterPro"/>
</dbReference>
<protein>
    <submittedName>
        <fullName evidence="8">Cytochrome P450</fullName>
    </submittedName>
</protein>
<dbReference type="AlphaFoldDB" id="A0A6A5U0V0"/>
<evidence type="ECO:0000256" key="5">
    <source>
        <dbReference type="ARBA" id="ARBA00023004"/>
    </source>
</evidence>
<dbReference type="InterPro" id="IPR001128">
    <property type="entry name" value="Cyt_P450"/>
</dbReference>
<dbReference type="GO" id="GO:0016705">
    <property type="term" value="F:oxidoreductase activity, acting on paired donors, with incorporation or reduction of molecular oxygen"/>
    <property type="evidence" value="ECO:0007669"/>
    <property type="project" value="InterPro"/>
</dbReference>
<dbReference type="PANTHER" id="PTHR24305">
    <property type="entry name" value="CYTOCHROME P450"/>
    <property type="match status" value="1"/>
</dbReference>
<organism evidence="8 9">
    <name type="scientific">Byssothecium circinans</name>
    <dbReference type="NCBI Taxonomy" id="147558"/>
    <lineage>
        <taxon>Eukaryota</taxon>
        <taxon>Fungi</taxon>
        <taxon>Dikarya</taxon>
        <taxon>Ascomycota</taxon>
        <taxon>Pezizomycotina</taxon>
        <taxon>Dothideomycetes</taxon>
        <taxon>Pleosporomycetidae</taxon>
        <taxon>Pleosporales</taxon>
        <taxon>Massarineae</taxon>
        <taxon>Massarinaceae</taxon>
        <taxon>Byssothecium</taxon>
    </lineage>
</organism>
<keyword evidence="7" id="KW-0503">Monooxygenase</keyword>
<feature type="binding site" description="axial binding residue" evidence="6">
    <location>
        <position position="426"/>
    </location>
    <ligand>
        <name>heme</name>
        <dbReference type="ChEBI" id="CHEBI:30413"/>
    </ligand>
    <ligandPart>
        <name>Fe</name>
        <dbReference type="ChEBI" id="CHEBI:18248"/>
    </ligandPart>
</feature>
<evidence type="ECO:0000256" key="1">
    <source>
        <dbReference type="ARBA" id="ARBA00001971"/>
    </source>
</evidence>
<gene>
    <name evidence="8" type="ORF">CC80DRAFT_514665</name>
</gene>
<reference evidence="8" key="1">
    <citation type="journal article" date="2020" name="Stud. Mycol.">
        <title>101 Dothideomycetes genomes: a test case for predicting lifestyles and emergence of pathogens.</title>
        <authorList>
            <person name="Haridas S."/>
            <person name="Albert R."/>
            <person name="Binder M."/>
            <person name="Bloem J."/>
            <person name="Labutti K."/>
            <person name="Salamov A."/>
            <person name="Andreopoulos B."/>
            <person name="Baker S."/>
            <person name="Barry K."/>
            <person name="Bills G."/>
            <person name="Bluhm B."/>
            <person name="Cannon C."/>
            <person name="Castanera R."/>
            <person name="Culley D."/>
            <person name="Daum C."/>
            <person name="Ezra D."/>
            <person name="Gonzalez J."/>
            <person name="Henrissat B."/>
            <person name="Kuo A."/>
            <person name="Liang C."/>
            <person name="Lipzen A."/>
            <person name="Lutzoni F."/>
            <person name="Magnuson J."/>
            <person name="Mondo S."/>
            <person name="Nolan M."/>
            <person name="Ohm R."/>
            <person name="Pangilinan J."/>
            <person name="Park H.-J."/>
            <person name="Ramirez L."/>
            <person name="Alfaro M."/>
            <person name="Sun H."/>
            <person name="Tritt A."/>
            <person name="Yoshinaga Y."/>
            <person name="Zwiers L.-H."/>
            <person name="Turgeon B."/>
            <person name="Goodwin S."/>
            <person name="Spatafora J."/>
            <person name="Crous P."/>
            <person name="Grigoriev I."/>
        </authorList>
    </citation>
    <scope>NUCLEOTIDE SEQUENCE</scope>
    <source>
        <strain evidence="8">CBS 675.92</strain>
    </source>
</reference>
<keyword evidence="3 6" id="KW-0349">Heme</keyword>
<dbReference type="SUPFAM" id="SSF48264">
    <property type="entry name" value="Cytochrome P450"/>
    <property type="match status" value="1"/>
</dbReference>
<keyword evidence="5 6" id="KW-0408">Iron</keyword>